<evidence type="ECO:0000313" key="1">
    <source>
        <dbReference type="EMBL" id="HIY94961.1"/>
    </source>
</evidence>
<reference evidence="1" key="1">
    <citation type="journal article" date="2021" name="PeerJ">
        <title>Extensive microbial diversity within the chicken gut microbiome revealed by metagenomics and culture.</title>
        <authorList>
            <person name="Gilroy R."/>
            <person name="Ravi A."/>
            <person name="Getino M."/>
            <person name="Pursley I."/>
            <person name="Horton D.L."/>
            <person name="Alikhan N.F."/>
            <person name="Baker D."/>
            <person name="Gharbi K."/>
            <person name="Hall N."/>
            <person name="Watson M."/>
            <person name="Adriaenssens E.M."/>
            <person name="Foster-Nyarko E."/>
            <person name="Jarju S."/>
            <person name="Secka A."/>
            <person name="Antonio M."/>
            <person name="Oren A."/>
            <person name="Chaudhuri R.R."/>
            <person name="La Ragione R."/>
            <person name="Hildebrand F."/>
            <person name="Pallen M.J."/>
        </authorList>
    </citation>
    <scope>NUCLEOTIDE SEQUENCE</scope>
    <source>
        <strain evidence="1">ChiHjej12B11-9195</strain>
    </source>
</reference>
<name>A0A9D1ZT62_9MICC</name>
<organism evidence="1 2">
    <name type="scientific">Candidatus Rothia avicola</name>
    <dbReference type="NCBI Taxonomy" id="2840478"/>
    <lineage>
        <taxon>Bacteria</taxon>
        <taxon>Bacillati</taxon>
        <taxon>Actinomycetota</taxon>
        <taxon>Actinomycetes</taxon>
        <taxon>Micrococcales</taxon>
        <taxon>Micrococcaceae</taxon>
        <taxon>Rothia</taxon>
    </lineage>
</organism>
<protein>
    <submittedName>
        <fullName evidence="1">Uncharacterized protein</fullName>
    </submittedName>
</protein>
<gene>
    <name evidence="1" type="ORF">H9821_04765</name>
</gene>
<dbReference type="AlphaFoldDB" id="A0A9D1ZT62"/>
<reference evidence="1" key="2">
    <citation type="submission" date="2021-04" db="EMBL/GenBank/DDBJ databases">
        <authorList>
            <person name="Gilroy R."/>
        </authorList>
    </citation>
    <scope>NUCLEOTIDE SEQUENCE</scope>
    <source>
        <strain evidence="1">ChiHjej12B11-9195</strain>
    </source>
</reference>
<sequence>MTDIFVRTDAFTSMLTALVPFTRPAKSDDRIDGKPAVCEIIDCQTSTEGELILSARNNAGAWAVGKVQLVDYEGEVTDFAIHRDDAAVITKQFKAGPDDLETLRLRIEHAESTRREKKQDGEYLEYVRSTLITINEESKIVGARSSRFPGADARHLFTASFWRQAASHSLNQDDHIYEFPLKPATIKALATATKCLGEPTVIPLHNRLIARIGQTFLAGFTNHYEDPTTDLPRAIEHWQQQLITDADTIPEHTLFEQLTAFEEVAVNGNIHIL</sequence>
<dbReference type="Proteomes" id="UP000824134">
    <property type="component" value="Unassembled WGS sequence"/>
</dbReference>
<accession>A0A9D1ZT62</accession>
<comment type="caution">
    <text evidence="1">The sequence shown here is derived from an EMBL/GenBank/DDBJ whole genome shotgun (WGS) entry which is preliminary data.</text>
</comment>
<evidence type="ECO:0000313" key="2">
    <source>
        <dbReference type="Proteomes" id="UP000824134"/>
    </source>
</evidence>
<proteinExistence type="predicted"/>
<dbReference type="EMBL" id="DXCN01000039">
    <property type="protein sequence ID" value="HIY94961.1"/>
    <property type="molecule type" value="Genomic_DNA"/>
</dbReference>